<dbReference type="RefSeq" id="WP_120115844.1">
    <property type="nucleotide sequence ID" value="NZ_DAMDJW010000167.1"/>
</dbReference>
<dbReference type="EMBL" id="QYTW02000008">
    <property type="protein sequence ID" value="RST59826.1"/>
    <property type="molecule type" value="Genomic_DNA"/>
</dbReference>
<dbReference type="Proteomes" id="UP000287296">
    <property type="component" value="Unassembled WGS sequence"/>
</dbReference>
<name>A0A429X8V4_SIMTE</name>
<gene>
    <name evidence="1" type="ORF">D5F11_010495</name>
</gene>
<evidence type="ECO:0000313" key="2">
    <source>
        <dbReference type="Proteomes" id="UP000287296"/>
    </source>
</evidence>
<dbReference type="AlphaFoldDB" id="A0A429X8V4"/>
<proteinExistence type="predicted"/>
<dbReference type="CDD" id="cd11613">
    <property type="entry name" value="SAF_AH_GD"/>
    <property type="match status" value="1"/>
</dbReference>
<comment type="caution">
    <text evidence="1">The sequence shown here is derived from an EMBL/GenBank/DDBJ whole genome shotgun (WGS) entry which is preliminary data.</text>
</comment>
<reference evidence="1 2" key="1">
    <citation type="submission" date="2018-12" db="EMBL/GenBank/DDBJ databases">
        <authorList>
            <person name="Sun L."/>
            <person name="Chen Z."/>
        </authorList>
    </citation>
    <scope>NUCLEOTIDE SEQUENCE [LARGE SCALE GENOMIC DNA]</scope>
    <source>
        <strain evidence="1 2">LMG 29736</strain>
    </source>
</reference>
<organism evidence="1 2">
    <name type="scientific">Siminovitchia terrae</name>
    <name type="common">Bacillus terrae</name>
    <dbReference type="NCBI Taxonomy" id="1914933"/>
    <lineage>
        <taxon>Bacteria</taxon>
        <taxon>Bacillati</taxon>
        <taxon>Bacillota</taxon>
        <taxon>Bacilli</taxon>
        <taxon>Bacillales</taxon>
        <taxon>Bacillaceae</taxon>
        <taxon>Siminovitchia</taxon>
    </lineage>
</organism>
<evidence type="ECO:0000313" key="1">
    <source>
        <dbReference type="EMBL" id="RST59826.1"/>
    </source>
</evidence>
<dbReference type="OrthoDB" id="9804574at2"/>
<protein>
    <submittedName>
        <fullName evidence="1">Uncharacterized protein</fullName>
    </submittedName>
</protein>
<dbReference type="InterPro" id="IPR044144">
    <property type="entry name" value="SAF_UxaA/GarD"/>
</dbReference>
<accession>A0A429X8V4</accession>
<sequence>MEHSILIHKPEDHVGVAIRDIDSGETVVGLITENNDLYEVKVIHKIPLGHKVALKSVSDGEPILIYGSNCGLALDAISKGEHVHVHNMVSARWK</sequence>
<dbReference type="Gene3D" id="2.30.130.110">
    <property type="match status" value="1"/>
</dbReference>